<keyword evidence="2" id="KW-0201">Cytochrome c-type biogenesis</keyword>
<feature type="chain" id="PRO_5040773888" evidence="5">
    <location>
        <begin position="20"/>
        <end position="354"/>
    </location>
</feature>
<evidence type="ECO:0000259" key="6">
    <source>
        <dbReference type="PROSITE" id="PS51352"/>
    </source>
</evidence>
<keyword evidence="4" id="KW-0676">Redox-active center</keyword>
<evidence type="ECO:0000313" key="8">
    <source>
        <dbReference type="Proteomes" id="UP001155483"/>
    </source>
</evidence>
<dbReference type="AlphaFoldDB" id="A0A9X2Y0B2"/>
<dbReference type="InterPro" id="IPR025380">
    <property type="entry name" value="DUF4369"/>
</dbReference>
<name>A0A9X2Y0B2_9BACT</name>
<comment type="caution">
    <text evidence="7">The sequence shown here is derived from an EMBL/GenBank/DDBJ whole genome shotgun (WGS) entry which is preliminary data.</text>
</comment>
<dbReference type="GO" id="GO:0030313">
    <property type="term" value="C:cell envelope"/>
    <property type="evidence" value="ECO:0007669"/>
    <property type="project" value="UniProtKB-SubCell"/>
</dbReference>
<dbReference type="EMBL" id="JAOTIF010000038">
    <property type="protein sequence ID" value="MCU7552585.1"/>
    <property type="molecule type" value="Genomic_DNA"/>
</dbReference>
<dbReference type="InterPro" id="IPR036249">
    <property type="entry name" value="Thioredoxin-like_sf"/>
</dbReference>
<organism evidence="7 8">
    <name type="scientific">Paraflavisolibacter caeni</name>
    <dbReference type="NCBI Taxonomy" id="2982496"/>
    <lineage>
        <taxon>Bacteria</taxon>
        <taxon>Pseudomonadati</taxon>
        <taxon>Bacteroidota</taxon>
        <taxon>Chitinophagia</taxon>
        <taxon>Chitinophagales</taxon>
        <taxon>Chitinophagaceae</taxon>
        <taxon>Paraflavisolibacter</taxon>
    </lineage>
</organism>
<protein>
    <submittedName>
        <fullName evidence="7">AhpC/TSA family protein</fullName>
    </submittedName>
</protein>
<feature type="signal peptide" evidence="5">
    <location>
        <begin position="1"/>
        <end position="19"/>
    </location>
</feature>
<keyword evidence="3" id="KW-1015">Disulfide bond</keyword>
<keyword evidence="5" id="KW-0732">Signal</keyword>
<evidence type="ECO:0000313" key="7">
    <source>
        <dbReference type="EMBL" id="MCU7552585.1"/>
    </source>
</evidence>
<dbReference type="Gene3D" id="3.40.30.10">
    <property type="entry name" value="Glutaredoxin"/>
    <property type="match status" value="1"/>
</dbReference>
<accession>A0A9X2Y0B2</accession>
<evidence type="ECO:0000256" key="5">
    <source>
        <dbReference type="SAM" id="SignalP"/>
    </source>
</evidence>
<comment type="subcellular location">
    <subcellularLocation>
        <location evidence="1">Cell envelope</location>
    </subcellularLocation>
</comment>
<evidence type="ECO:0000256" key="3">
    <source>
        <dbReference type="ARBA" id="ARBA00023157"/>
    </source>
</evidence>
<dbReference type="Proteomes" id="UP001155483">
    <property type="component" value="Unassembled WGS sequence"/>
</dbReference>
<evidence type="ECO:0000256" key="2">
    <source>
        <dbReference type="ARBA" id="ARBA00022748"/>
    </source>
</evidence>
<dbReference type="SUPFAM" id="SSF52833">
    <property type="entry name" value="Thioredoxin-like"/>
    <property type="match status" value="1"/>
</dbReference>
<reference evidence="7" key="1">
    <citation type="submission" date="2022-09" db="EMBL/GenBank/DDBJ databases">
        <authorList>
            <person name="Yuan C."/>
            <person name="Ke Z."/>
        </authorList>
    </citation>
    <scope>NUCLEOTIDE SEQUENCE</scope>
    <source>
        <strain evidence="7">LB-8</strain>
    </source>
</reference>
<evidence type="ECO:0000256" key="1">
    <source>
        <dbReference type="ARBA" id="ARBA00004196"/>
    </source>
</evidence>
<feature type="domain" description="Thioredoxin" evidence="6">
    <location>
        <begin position="217"/>
        <end position="354"/>
    </location>
</feature>
<gene>
    <name evidence="7" type="ORF">OCK74_25930</name>
</gene>
<dbReference type="Pfam" id="PF14289">
    <property type="entry name" value="DUF4369"/>
    <property type="match status" value="1"/>
</dbReference>
<reference evidence="7" key="2">
    <citation type="submission" date="2023-04" db="EMBL/GenBank/DDBJ databases">
        <title>Paracnuella aquatica gen. nov., sp. nov., a member of the family Chitinophagaceae isolated from a hot spring.</title>
        <authorList>
            <person name="Wang C."/>
        </authorList>
    </citation>
    <scope>NUCLEOTIDE SEQUENCE</scope>
    <source>
        <strain evidence="7">LB-8</strain>
    </source>
</reference>
<dbReference type="PANTHER" id="PTHR42852">
    <property type="entry name" value="THIOL:DISULFIDE INTERCHANGE PROTEIN DSBE"/>
    <property type="match status" value="1"/>
</dbReference>
<dbReference type="InterPro" id="IPR050553">
    <property type="entry name" value="Thioredoxin_ResA/DsbE_sf"/>
</dbReference>
<sequence length="354" mass="40162">MRSLIVSLIFLLFPAFNYAQSQTFEVFGTISGEHNSRIYLFYDGNYKQRDSISAEIKNGKFYFKATAPLPIQARFHLDHQSFIQDVYIDSKKTYFTCTNKINIYGKDKDTMNMFTVVSVKGSKTEVLKRGFEDWLTSLKASDKTDDEKNQEYYDRLFDLVSKNPKSKISPYLIGKATSLRYSQVNTLSSLIDTSLKSTFEGKGIPKLLNNLDKSKNKAIGTAFLDVTLKDTVGAMLNTQNLRGKFILVDFWASWCKPCREANPALKVLYSKVKDKGFEILGVSFDKDEDKWKTAIVKDGLPWMQVVDEKGAFGALGKHYEIEAIPQSILLDREGKIIGVGLTAKEIEETLNKLM</sequence>
<dbReference type="PROSITE" id="PS51352">
    <property type="entry name" value="THIOREDOXIN_2"/>
    <property type="match status" value="1"/>
</dbReference>
<dbReference type="RefSeq" id="WP_279300022.1">
    <property type="nucleotide sequence ID" value="NZ_JAOTIF010000038.1"/>
</dbReference>
<keyword evidence="8" id="KW-1185">Reference proteome</keyword>
<proteinExistence type="predicted"/>
<dbReference type="InterPro" id="IPR012336">
    <property type="entry name" value="Thioredoxin-like_fold"/>
</dbReference>
<dbReference type="GO" id="GO:0017004">
    <property type="term" value="P:cytochrome complex assembly"/>
    <property type="evidence" value="ECO:0007669"/>
    <property type="project" value="UniProtKB-KW"/>
</dbReference>
<evidence type="ECO:0000256" key="4">
    <source>
        <dbReference type="ARBA" id="ARBA00023284"/>
    </source>
</evidence>
<dbReference type="Pfam" id="PF13905">
    <property type="entry name" value="Thioredoxin_8"/>
    <property type="match status" value="1"/>
</dbReference>
<dbReference type="CDD" id="cd02966">
    <property type="entry name" value="TlpA_like_family"/>
    <property type="match status" value="1"/>
</dbReference>
<dbReference type="PANTHER" id="PTHR42852:SF6">
    <property type="entry name" value="THIOL:DISULFIDE INTERCHANGE PROTEIN DSBE"/>
    <property type="match status" value="1"/>
</dbReference>
<dbReference type="InterPro" id="IPR013766">
    <property type="entry name" value="Thioredoxin_domain"/>
</dbReference>